<dbReference type="Proteomes" id="UP000323000">
    <property type="component" value="Chromosome 2"/>
</dbReference>
<proteinExistence type="predicted"/>
<accession>A0A5C7IMU1</accession>
<dbReference type="EMBL" id="VAHF01000002">
    <property type="protein sequence ID" value="TXG70530.1"/>
    <property type="molecule type" value="Genomic_DNA"/>
</dbReference>
<organism evidence="1 2">
    <name type="scientific">Acer yangbiense</name>
    <dbReference type="NCBI Taxonomy" id="1000413"/>
    <lineage>
        <taxon>Eukaryota</taxon>
        <taxon>Viridiplantae</taxon>
        <taxon>Streptophyta</taxon>
        <taxon>Embryophyta</taxon>
        <taxon>Tracheophyta</taxon>
        <taxon>Spermatophyta</taxon>
        <taxon>Magnoliopsida</taxon>
        <taxon>eudicotyledons</taxon>
        <taxon>Gunneridae</taxon>
        <taxon>Pentapetalae</taxon>
        <taxon>rosids</taxon>
        <taxon>malvids</taxon>
        <taxon>Sapindales</taxon>
        <taxon>Sapindaceae</taxon>
        <taxon>Hippocastanoideae</taxon>
        <taxon>Acereae</taxon>
        <taxon>Acer</taxon>
    </lineage>
</organism>
<evidence type="ECO:0000313" key="1">
    <source>
        <dbReference type="EMBL" id="TXG70530.1"/>
    </source>
</evidence>
<evidence type="ECO:0000313" key="2">
    <source>
        <dbReference type="Proteomes" id="UP000323000"/>
    </source>
</evidence>
<dbReference type="AlphaFoldDB" id="A0A5C7IMU1"/>
<sequence length="311" mass="35587">MCLSGVPRDPSQLATLELHQLNTPPAAIDTRPPGIPPTLPLPSHHMTTRLRDGIRQPKVRTDVTIRYPLSQAHASILSQPFEPTCFMGSSLKMREVSMRRPIVSGFNDLRRNPIVSAFRDFPVGCGMLAQRYRNINPIIRQDDDDRHANQDFTPPTPPKILEELPLRTDSSVIDHLSCRGRGRFKRFMGSSLIMREVAMRRPIVSGFNDLRHTPIVSAFRDFPVGCGMLAQRYRNINPIIRQDDDNRHASQDFAPPTPPEILEELPLRTDSSVIDHLSCRGRGRFKRTQRFLAHTPFHRRMALFLKLKRRN</sequence>
<comment type="caution">
    <text evidence="1">The sequence shown here is derived from an EMBL/GenBank/DDBJ whole genome shotgun (WGS) entry which is preliminary data.</text>
</comment>
<dbReference type="OrthoDB" id="10641454at2759"/>
<keyword evidence="2" id="KW-1185">Reference proteome</keyword>
<reference evidence="2" key="1">
    <citation type="journal article" date="2019" name="Gigascience">
        <title>De novo genome assembly of the endangered Acer yangbiense, a plant species with extremely small populations endemic to Yunnan Province, China.</title>
        <authorList>
            <person name="Yang J."/>
            <person name="Wariss H.M."/>
            <person name="Tao L."/>
            <person name="Zhang R."/>
            <person name="Yun Q."/>
            <person name="Hollingsworth P."/>
            <person name="Dao Z."/>
            <person name="Luo G."/>
            <person name="Guo H."/>
            <person name="Ma Y."/>
            <person name="Sun W."/>
        </authorList>
    </citation>
    <scope>NUCLEOTIDE SEQUENCE [LARGE SCALE GENOMIC DNA]</scope>
    <source>
        <strain evidence="2">cv. Malutang</strain>
    </source>
</reference>
<protein>
    <submittedName>
        <fullName evidence="1">Uncharacterized protein</fullName>
    </submittedName>
</protein>
<name>A0A5C7IMU1_9ROSI</name>
<gene>
    <name evidence="1" type="ORF">EZV62_005465</name>
</gene>